<feature type="non-terminal residue" evidence="1">
    <location>
        <position position="283"/>
    </location>
</feature>
<name>X0TH70_9ZZZZ</name>
<accession>X0TH70</accession>
<dbReference type="AlphaFoldDB" id="X0TH70"/>
<dbReference type="EMBL" id="BARS01015656">
    <property type="protein sequence ID" value="GAF92903.1"/>
    <property type="molecule type" value="Genomic_DNA"/>
</dbReference>
<evidence type="ECO:0008006" key="2">
    <source>
        <dbReference type="Google" id="ProtNLM"/>
    </source>
</evidence>
<comment type="caution">
    <text evidence="1">The sequence shown here is derived from an EMBL/GenBank/DDBJ whole genome shotgun (WGS) entry which is preliminary data.</text>
</comment>
<sequence>PGQYIDNPFDYYWEMTLTQHIVKVCADWEQNIDEENEQNNCLEQKIEPPEKDTTPPAVTIVHSPANVSLVSNITFTVVATDDTNVTRIVIYVNETAVFECEPPEYFWKDNFWQCIYVGGPYPRGTLTYSAEAYDIEDNKGVSDEKTINVTGVEWKPPPVELVLPCYISGRLYDFTYYSGTLKVQICEAEMIGGGCSPDPPFLCTEPMITCKPDGEVWYVNVTRLWAGEERYGMPGPMEYRAPVSCNGTYLIRPVFQPFGDECEWQGTWIPSKANFITMNGTSQ</sequence>
<protein>
    <recommendedName>
        <fullName evidence="2">CARDB domain-containing protein</fullName>
    </recommendedName>
</protein>
<dbReference type="InterPro" id="IPR013783">
    <property type="entry name" value="Ig-like_fold"/>
</dbReference>
<evidence type="ECO:0000313" key="1">
    <source>
        <dbReference type="EMBL" id="GAF92903.1"/>
    </source>
</evidence>
<organism evidence="1">
    <name type="scientific">marine sediment metagenome</name>
    <dbReference type="NCBI Taxonomy" id="412755"/>
    <lineage>
        <taxon>unclassified sequences</taxon>
        <taxon>metagenomes</taxon>
        <taxon>ecological metagenomes</taxon>
    </lineage>
</organism>
<reference evidence="1" key="1">
    <citation type="journal article" date="2014" name="Front. Microbiol.">
        <title>High frequency of phylogenetically diverse reductive dehalogenase-homologous genes in deep subseafloor sedimentary metagenomes.</title>
        <authorList>
            <person name="Kawai M."/>
            <person name="Futagami T."/>
            <person name="Toyoda A."/>
            <person name="Takaki Y."/>
            <person name="Nishi S."/>
            <person name="Hori S."/>
            <person name="Arai W."/>
            <person name="Tsubouchi T."/>
            <person name="Morono Y."/>
            <person name="Uchiyama I."/>
            <person name="Ito T."/>
            <person name="Fujiyama A."/>
            <person name="Inagaki F."/>
            <person name="Takami H."/>
        </authorList>
    </citation>
    <scope>NUCLEOTIDE SEQUENCE</scope>
    <source>
        <strain evidence="1">Expedition CK06-06</strain>
    </source>
</reference>
<proteinExistence type="predicted"/>
<dbReference type="Gene3D" id="2.60.40.10">
    <property type="entry name" value="Immunoglobulins"/>
    <property type="match status" value="1"/>
</dbReference>
<feature type="non-terminal residue" evidence="1">
    <location>
        <position position="1"/>
    </location>
</feature>
<gene>
    <name evidence="1" type="ORF">S01H1_25871</name>
</gene>